<dbReference type="AlphaFoldDB" id="A0A4Y9Y391"/>
<name>A0A4Y9Y391_9AGAM</name>
<keyword evidence="2" id="KW-0812">Transmembrane</keyword>
<sequence>MSPFIPVDEAEIVSLFLETLIYGLFIALWTISVVLIFRRGEDGRAQRRLLPIGFLMIAGATSHILVDVVRLVQAFVTVPQAGGAIAYYHNVKNPLHITKTALYVSQTLLGDGILIWRCYIVWQKRLRVLLPLVAFWIATACCGYAISISFAVAAPGTTVFSTALNWVTSFGSLTAAINIICTSAIAYRIWSTGTLSQWQGSTSLWPIFVVVIETGMLYTAAILAFLITYLAGSNGQYIALDMMAQIVGVSFCLIVLQTQLQVYSRTEPMSTIKFVNGSARIVSTGMTDSWTKNATKGATQQTQTRVPAGEA</sequence>
<evidence type="ECO:0000256" key="1">
    <source>
        <dbReference type="SAM" id="MobiDB-lite"/>
    </source>
</evidence>
<keyword evidence="2" id="KW-0472">Membrane</keyword>
<evidence type="ECO:0000256" key="2">
    <source>
        <dbReference type="SAM" id="Phobius"/>
    </source>
</evidence>
<dbReference type="Proteomes" id="UP000298327">
    <property type="component" value="Unassembled WGS sequence"/>
</dbReference>
<feature type="transmembrane region" description="Helical" evidence="2">
    <location>
        <begin position="129"/>
        <end position="154"/>
    </location>
</feature>
<feature type="compositionally biased region" description="Polar residues" evidence="1">
    <location>
        <begin position="292"/>
        <end position="305"/>
    </location>
</feature>
<gene>
    <name evidence="3" type="ORF">EVG20_g8730</name>
</gene>
<protein>
    <submittedName>
        <fullName evidence="3">Uncharacterized protein</fullName>
    </submittedName>
</protein>
<feature type="transmembrane region" description="Helical" evidence="2">
    <location>
        <begin position="49"/>
        <end position="66"/>
    </location>
</feature>
<organism evidence="3 4">
    <name type="scientific">Dentipellis fragilis</name>
    <dbReference type="NCBI Taxonomy" id="205917"/>
    <lineage>
        <taxon>Eukaryota</taxon>
        <taxon>Fungi</taxon>
        <taxon>Dikarya</taxon>
        <taxon>Basidiomycota</taxon>
        <taxon>Agaricomycotina</taxon>
        <taxon>Agaricomycetes</taxon>
        <taxon>Russulales</taxon>
        <taxon>Hericiaceae</taxon>
        <taxon>Dentipellis</taxon>
    </lineage>
</organism>
<keyword evidence="2" id="KW-1133">Transmembrane helix</keyword>
<dbReference type="EMBL" id="SEOQ01000786">
    <property type="protein sequence ID" value="TFY56954.1"/>
    <property type="molecule type" value="Genomic_DNA"/>
</dbReference>
<accession>A0A4Y9Y391</accession>
<feature type="transmembrane region" description="Helical" evidence="2">
    <location>
        <begin position="12"/>
        <end position="37"/>
    </location>
</feature>
<evidence type="ECO:0000313" key="3">
    <source>
        <dbReference type="EMBL" id="TFY56954.1"/>
    </source>
</evidence>
<keyword evidence="4" id="KW-1185">Reference proteome</keyword>
<feature type="transmembrane region" description="Helical" evidence="2">
    <location>
        <begin position="166"/>
        <end position="187"/>
    </location>
</feature>
<feature type="transmembrane region" description="Helical" evidence="2">
    <location>
        <begin position="101"/>
        <end position="122"/>
    </location>
</feature>
<dbReference type="STRING" id="205917.A0A4Y9Y391"/>
<comment type="caution">
    <text evidence="3">The sequence shown here is derived from an EMBL/GenBank/DDBJ whole genome shotgun (WGS) entry which is preliminary data.</text>
</comment>
<proteinExistence type="predicted"/>
<feature type="region of interest" description="Disordered" evidence="1">
    <location>
        <begin position="292"/>
        <end position="311"/>
    </location>
</feature>
<feature type="transmembrane region" description="Helical" evidence="2">
    <location>
        <begin position="207"/>
        <end position="231"/>
    </location>
</feature>
<reference evidence="3 4" key="1">
    <citation type="submission" date="2019-02" db="EMBL/GenBank/DDBJ databases">
        <title>Genome sequencing of the rare red list fungi Dentipellis fragilis.</title>
        <authorList>
            <person name="Buettner E."/>
            <person name="Kellner H."/>
        </authorList>
    </citation>
    <scope>NUCLEOTIDE SEQUENCE [LARGE SCALE GENOMIC DNA]</scope>
    <source>
        <strain evidence="3 4">DSM 105465</strain>
    </source>
</reference>
<dbReference type="OrthoDB" id="2756618at2759"/>
<feature type="transmembrane region" description="Helical" evidence="2">
    <location>
        <begin position="237"/>
        <end position="256"/>
    </location>
</feature>
<evidence type="ECO:0000313" key="4">
    <source>
        <dbReference type="Proteomes" id="UP000298327"/>
    </source>
</evidence>